<reference evidence="1" key="2">
    <citation type="submission" date="2023-03" db="EMBL/GenBank/DDBJ databases">
        <authorList>
            <person name="Zhang Z."/>
        </authorList>
    </citation>
    <scope>NUCLEOTIDE SEQUENCE</scope>
    <source>
        <strain evidence="1">DSA</strain>
    </source>
</reference>
<dbReference type="RefSeq" id="WP_304545441.1">
    <property type="nucleotide sequence ID" value="NZ_JARPTC010000030.1"/>
</dbReference>
<accession>A0AAW7ZH32</accession>
<reference evidence="1" key="1">
    <citation type="journal article" date="2023" name="J. Hazard. Mater.">
        <title>Anaerobic biodegradation of pyrene and benzo[a]pyrene by a new sulfate-reducing Desulforamulus aquiferis strain DSA.</title>
        <authorList>
            <person name="Zhang Z."/>
            <person name="Sun J."/>
            <person name="Gong X."/>
            <person name="Wang C."/>
            <person name="Wang H."/>
        </authorList>
    </citation>
    <scope>NUCLEOTIDE SEQUENCE</scope>
    <source>
        <strain evidence="1">DSA</strain>
    </source>
</reference>
<dbReference type="Proteomes" id="UP001172911">
    <property type="component" value="Unassembled WGS sequence"/>
</dbReference>
<keyword evidence="2" id="KW-1185">Reference proteome</keyword>
<name>A0AAW7ZH32_9FIRM</name>
<comment type="caution">
    <text evidence="1">The sequence shown here is derived from an EMBL/GenBank/DDBJ whole genome shotgun (WGS) entry which is preliminary data.</text>
</comment>
<evidence type="ECO:0000313" key="2">
    <source>
        <dbReference type="Proteomes" id="UP001172911"/>
    </source>
</evidence>
<gene>
    <name evidence="1" type="ORF">P6N53_17470</name>
</gene>
<dbReference type="AlphaFoldDB" id="A0AAW7ZH32"/>
<protein>
    <submittedName>
        <fullName evidence="1">Uncharacterized protein</fullName>
    </submittedName>
</protein>
<evidence type="ECO:0000313" key="1">
    <source>
        <dbReference type="EMBL" id="MDO7789002.1"/>
    </source>
</evidence>
<organism evidence="1 2">
    <name type="scientific">Desulforamulus aquiferis</name>
    <dbReference type="NCBI Taxonomy" id="1397668"/>
    <lineage>
        <taxon>Bacteria</taxon>
        <taxon>Bacillati</taxon>
        <taxon>Bacillota</taxon>
        <taxon>Clostridia</taxon>
        <taxon>Eubacteriales</taxon>
        <taxon>Peptococcaceae</taxon>
        <taxon>Desulforamulus</taxon>
    </lineage>
</organism>
<proteinExistence type="predicted"/>
<sequence>MTKNKIKKNLSDEEMFAGWKEENTFENNPGEDIFSKSSPARAAKNQVKKEEDSFLTQELHAQVNKALLEQKIQLYREGVVDYQIKVYREGKQVILEAIPKGVGKKEKRIK</sequence>
<dbReference type="EMBL" id="JARPTC010000030">
    <property type="protein sequence ID" value="MDO7789002.1"/>
    <property type="molecule type" value="Genomic_DNA"/>
</dbReference>